<protein>
    <submittedName>
        <fullName evidence="2">Uncharacterized protein</fullName>
    </submittedName>
</protein>
<dbReference type="AlphaFoldDB" id="A0A1K1QJV0"/>
<keyword evidence="3" id="KW-1185">Reference proteome</keyword>
<dbReference type="Proteomes" id="UP000183257">
    <property type="component" value="Unassembled WGS sequence"/>
</dbReference>
<dbReference type="EMBL" id="FPIY01000004">
    <property type="protein sequence ID" value="SFW60053.1"/>
    <property type="molecule type" value="Genomic_DNA"/>
</dbReference>
<evidence type="ECO:0000313" key="2">
    <source>
        <dbReference type="EMBL" id="SFW60053.1"/>
    </source>
</evidence>
<reference evidence="3" key="1">
    <citation type="submission" date="2016-11" db="EMBL/GenBank/DDBJ databases">
        <authorList>
            <person name="Varghese N."/>
            <person name="Submissions S."/>
        </authorList>
    </citation>
    <scope>NUCLEOTIDE SEQUENCE [LARGE SCALE GENOMIC DNA]</scope>
    <source>
        <strain evidence="3">DSM 24786</strain>
    </source>
</reference>
<accession>A0A1K1QJV0</accession>
<dbReference type="RefSeq" id="WP_072304333.1">
    <property type="nucleotide sequence ID" value="NZ_FPIY01000004.1"/>
</dbReference>
<dbReference type="OrthoDB" id="1430539at2"/>
<keyword evidence="1" id="KW-1133">Transmembrane helix</keyword>
<gene>
    <name evidence="2" type="ORF">SAMN05660313_02702</name>
</gene>
<evidence type="ECO:0000256" key="1">
    <source>
        <dbReference type="SAM" id="Phobius"/>
    </source>
</evidence>
<feature type="transmembrane region" description="Helical" evidence="1">
    <location>
        <begin position="6"/>
        <end position="24"/>
    </location>
</feature>
<organism evidence="2 3">
    <name type="scientific">Cellulophaga fucicola</name>
    <dbReference type="NCBI Taxonomy" id="76595"/>
    <lineage>
        <taxon>Bacteria</taxon>
        <taxon>Pseudomonadati</taxon>
        <taxon>Bacteroidota</taxon>
        <taxon>Flavobacteriia</taxon>
        <taxon>Flavobacteriales</taxon>
        <taxon>Flavobacteriaceae</taxon>
        <taxon>Cellulophaga</taxon>
    </lineage>
</organism>
<keyword evidence="1" id="KW-0472">Membrane</keyword>
<dbReference type="STRING" id="76595.SAMN05660313_02702"/>
<evidence type="ECO:0000313" key="3">
    <source>
        <dbReference type="Proteomes" id="UP000183257"/>
    </source>
</evidence>
<name>A0A1K1QJV0_9FLAO</name>
<keyword evidence="1" id="KW-0812">Transmembrane</keyword>
<sequence length="192" mass="21778">MGYIKLILFAIMLVVGIISVISYYQNKGDIKRTQSSILEDLTHDRVLTGREIDNLKKLYKIKLEQNTPVYSITGTVGYIVFETNGQGQKEWQIANVLIANKSAKILAKKNIALEQFIVDDKDVNPKIEALNKELEANTITEEEATEKANIIFEKYINNTIEFVIANPSKKEKPVYVLSYKSHEMITPVNLLA</sequence>
<proteinExistence type="predicted"/>